<dbReference type="Proteomes" id="UP000274822">
    <property type="component" value="Unassembled WGS sequence"/>
</dbReference>
<reference evidence="2 3" key="1">
    <citation type="journal article" date="2018" name="New Phytol.">
        <title>Phylogenomics of Endogonaceae and evolution of mycorrhizas within Mucoromycota.</title>
        <authorList>
            <person name="Chang Y."/>
            <person name="Desiro A."/>
            <person name="Na H."/>
            <person name="Sandor L."/>
            <person name="Lipzen A."/>
            <person name="Clum A."/>
            <person name="Barry K."/>
            <person name="Grigoriev I.V."/>
            <person name="Martin F.M."/>
            <person name="Stajich J.E."/>
            <person name="Smith M.E."/>
            <person name="Bonito G."/>
            <person name="Spatafora J.W."/>
        </authorList>
    </citation>
    <scope>NUCLEOTIDE SEQUENCE [LARGE SCALE GENOMIC DNA]</scope>
    <source>
        <strain evidence="2 3">AD002</strain>
    </source>
</reference>
<feature type="chain" id="PRO_5019087660" evidence="1">
    <location>
        <begin position="22"/>
        <end position="202"/>
    </location>
</feature>
<comment type="caution">
    <text evidence="2">The sequence shown here is derived from an EMBL/GenBank/DDBJ whole genome shotgun (WGS) entry which is preliminary data.</text>
</comment>
<protein>
    <submittedName>
        <fullName evidence="2">Uncharacterized protein</fullName>
    </submittedName>
</protein>
<sequence>MTNFIILLLFTVLSIFTFTASAELQDKPSPSQAAALDTTSATIDAPNTDIMSKIKLESNTDPLQAQPENMNSGYQPWAANDNGLPAVSTAQEIGASSDDLSVNSLQDFDLARIRSRRRGGRRGRLSRFRGSRGRFRGRWFRHVVMPVAGMIGAPMMQPGVMTAIIESIVRMSIFLLKGVVPGAGMMPEIMAPADTTDSEDTM</sequence>
<dbReference type="AlphaFoldDB" id="A0A433QSR4"/>
<feature type="signal peptide" evidence="1">
    <location>
        <begin position="1"/>
        <end position="21"/>
    </location>
</feature>
<accession>A0A433QSR4</accession>
<evidence type="ECO:0000313" key="2">
    <source>
        <dbReference type="EMBL" id="RUS32819.1"/>
    </source>
</evidence>
<keyword evidence="1" id="KW-0732">Signal</keyword>
<dbReference type="EMBL" id="RBNJ01001741">
    <property type="protein sequence ID" value="RUS32819.1"/>
    <property type="molecule type" value="Genomic_DNA"/>
</dbReference>
<name>A0A433QSR4_9FUNG</name>
<organism evidence="2 3">
    <name type="scientific">Jimgerdemannia flammicorona</name>
    <dbReference type="NCBI Taxonomy" id="994334"/>
    <lineage>
        <taxon>Eukaryota</taxon>
        <taxon>Fungi</taxon>
        <taxon>Fungi incertae sedis</taxon>
        <taxon>Mucoromycota</taxon>
        <taxon>Mucoromycotina</taxon>
        <taxon>Endogonomycetes</taxon>
        <taxon>Endogonales</taxon>
        <taxon>Endogonaceae</taxon>
        <taxon>Jimgerdemannia</taxon>
    </lineage>
</organism>
<proteinExistence type="predicted"/>
<keyword evidence="3" id="KW-1185">Reference proteome</keyword>
<evidence type="ECO:0000313" key="3">
    <source>
        <dbReference type="Proteomes" id="UP000274822"/>
    </source>
</evidence>
<evidence type="ECO:0000256" key="1">
    <source>
        <dbReference type="SAM" id="SignalP"/>
    </source>
</evidence>
<gene>
    <name evidence="2" type="ORF">BC938DRAFT_474157</name>
</gene>